<name>A0ABU2ZWX2_9GAMM</name>
<reference evidence="2 3" key="1">
    <citation type="submission" date="2023-09" db="EMBL/GenBank/DDBJ databases">
        <authorList>
            <person name="Rey-Velasco X."/>
        </authorList>
    </citation>
    <scope>NUCLEOTIDE SEQUENCE [LARGE SCALE GENOMIC DNA]</scope>
    <source>
        <strain evidence="2 3">W431</strain>
    </source>
</reference>
<feature type="domain" description="D-alanyl-D-alanine carboxypeptidase-like core" evidence="1">
    <location>
        <begin position="23"/>
        <end position="176"/>
    </location>
</feature>
<dbReference type="Pfam" id="PF02557">
    <property type="entry name" value="VanY"/>
    <property type="match status" value="1"/>
</dbReference>
<dbReference type="Proteomes" id="UP001266357">
    <property type="component" value="Unassembled WGS sequence"/>
</dbReference>
<dbReference type="InterPro" id="IPR052179">
    <property type="entry name" value="DD-CPase-like"/>
</dbReference>
<accession>A0ABU2ZWX2</accession>
<sequence>MNIESLTGQSDQHIHWLSANTGIHQHVIEPWQKLCAAAEKQGFELTIASGFRSFDRQLAIWNKKCLGQLDIKDIDNKLVDLNRLSDDEIIEAILTFSALPGASRHHWGTDVDFYDKSALTAEQSIQLEPWEYQKNGPFFALTQWLNQHAPSFGFYFPYDKYRGGIAAEPWHLSYYPIAENCQKQFTQEKLYQCLQSSDIQLKAKILTKLTVIYNQYITNIGHNYHG</sequence>
<dbReference type="SUPFAM" id="SSF55166">
    <property type="entry name" value="Hedgehog/DD-peptidase"/>
    <property type="match status" value="1"/>
</dbReference>
<dbReference type="InterPro" id="IPR009045">
    <property type="entry name" value="Zn_M74/Hedgehog-like"/>
</dbReference>
<organism evidence="2 3">
    <name type="scientific">Thalassotalea castellviae</name>
    <dbReference type="NCBI Taxonomy" id="3075612"/>
    <lineage>
        <taxon>Bacteria</taxon>
        <taxon>Pseudomonadati</taxon>
        <taxon>Pseudomonadota</taxon>
        <taxon>Gammaproteobacteria</taxon>
        <taxon>Alteromonadales</taxon>
        <taxon>Colwelliaceae</taxon>
        <taxon>Thalassotalea</taxon>
    </lineage>
</organism>
<protein>
    <submittedName>
        <fullName evidence="2">M15 family metallopeptidase</fullName>
    </submittedName>
</protein>
<dbReference type="PANTHER" id="PTHR34385:SF1">
    <property type="entry name" value="PEPTIDOGLYCAN L-ALANYL-D-GLUTAMATE ENDOPEPTIDASE CWLK"/>
    <property type="match status" value="1"/>
</dbReference>
<evidence type="ECO:0000259" key="1">
    <source>
        <dbReference type="Pfam" id="PF02557"/>
    </source>
</evidence>
<evidence type="ECO:0000313" key="2">
    <source>
        <dbReference type="EMBL" id="MDT0602204.1"/>
    </source>
</evidence>
<evidence type="ECO:0000313" key="3">
    <source>
        <dbReference type="Proteomes" id="UP001266357"/>
    </source>
</evidence>
<dbReference type="InterPro" id="IPR003709">
    <property type="entry name" value="VanY-like_core_dom"/>
</dbReference>
<keyword evidence="3" id="KW-1185">Reference proteome</keyword>
<dbReference type="EMBL" id="JAVRIF010000001">
    <property type="protein sequence ID" value="MDT0602204.1"/>
    <property type="molecule type" value="Genomic_DNA"/>
</dbReference>
<comment type="caution">
    <text evidence="2">The sequence shown here is derived from an EMBL/GenBank/DDBJ whole genome shotgun (WGS) entry which is preliminary data.</text>
</comment>
<dbReference type="RefSeq" id="WP_311576008.1">
    <property type="nucleotide sequence ID" value="NZ_JAVRIF010000001.1"/>
</dbReference>
<dbReference type="PANTHER" id="PTHR34385">
    <property type="entry name" value="D-ALANYL-D-ALANINE CARBOXYPEPTIDASE"/>
    <property type="match status" value="1"/>
</dbReference>
<dbReference type="CDD" id="cd14847">
    <property type="entry name" value="DD-carboxypeptidase_like"/>
    <property type="match status" value="1"/>
</dbReference>
<dbReference type="Gene3D" id="3.30.1380.10">
    <property type="match status" value="1"/>
</dbReference>
<gene>
    <name evidence="2" type="ORF">RM573_01190</name>
</gene>
<proteinExistence type="predicted"/>